<dbReference type="GO" id="GO:0008168">
    <property type="term" value="F:methyltransferase activity"/>
    <property type="evidence" value="ECO:0007669"/>
    <property type="project" value="UniProtKB-KW"/>
</dbReference>
<evidence type="ECO:0000313" key="3">
    <source>
        <dbReference type="EMBL" id="KGR76750.1"/>
    </source>
</evidence>
<dbReference type="Pfam" id="PF13649">
    <property type="entry name" value="Methyltransf_25"/>
    <property type="match status" value="1"/>
</dbReference>
<dbReference type="InterPro" id="IPR041698">
    <property type="entry name" value="Methyltransf_25"/>
</dbReference>
<dbReference type="Gene3D" id="3.40.50.150">
    <property type="entry name" value="Vaccinia Virus protein VP39"/>
    <property type="match status" value="1"/>
</dbReference>
<dbReference type="AlphaFoldDB" id="A0A0A3HZR5"/>
<dbReference type="GO" id="GO:0032259">
    <property type="term" value="P:methylation"/>
    <property type="evidence" value="ECO:0007669"/>
    <property type="project" value="UniProtKB-KW"/>
</dbReference>
<proteinExistence type="predicted"/>
<dbReference type="RefSeq" id="WP_036189045.1">
    <property type="nucleotide sequence ID" value="NZ_AVDA01000024.1"/>
</dbReference>
<dbReference type="OrthoDB" id="465705at2"/>
<dbReference type="EMBL" id="JPVN01000024">
    <property type="protein sequence ID" value="KGR76750.1"/>
    <property type="molecule type" value="Genomic_DNA"/>
</dbReference>
<reference evidence="3 4" key="1">
    <citation type="submission" date="2014-02" db="EMBL/GenBank/DDBJ databases">
        <title>Draft genome sequence of Lysinibacillus manganicus DSM 26584T.</title>
        <authorList>
            <person name="Zhang F."/>
            <person name="Wang G."/>
            <person name="Zhang L."/>
        </authorList>
    </citation>
    <scope>NUCLEOTIDE SEQUENCE [LARGE SCALE GENOMIC DNA]</scope>
    <source>
        <strain evidence="3 4">DSM 26584</strain>
    </source>
</reference>
<dbReference type="SUPFAM" id="SSF53335">
    <property type="entry name" value="S-adenosyl-L-methionine-dependent methyltransferases"/>
    <property type="match status" value="1"/>
</dbReference>
<protein>
    <submittedName>
        <fullName evidence="3">SAM-dependent methyltransferase</fullName>
    </submittedName>
</protein>
<sequence length="208" mass="23921">MLNKQGFDLWANQYDQTVQISEENNQYPFAGYKAILNMIFNEVMQKDNANVLDIGVGTGVLTAKLYENGHRIHGIDFSAKMISIAKEKMPNANLLEWDITNGLPAELLENKFDFIVSTYTLHHLTDEQKVQFISNLLPLLDAKGKILIGDIAFETREKLESCRKESINYWDDDEFYFFFDELKALLSNSCHLEFYQISHCGGVFMISK</sequence>
<evidence type="ECO:0000313" key="4">
    <source>
        <dbReference type="Proteomes" id="UP000030416"/>
    </source>
</evidence>
<keyword evidence="3" id="KW-0489">Methyltransferase</keyword>
<keyword evidence="1 3" id="KW-0808">Transferase</keyword>
<evidence type="ECO:0000256" key="1">
    <source>
        <dbReference type="ARBA" id="ARBA00022679"/>
    </source>
</evidence>
<name>A0A0A3HZR5_9BACL</name>
<keyword evidence="4" id="KW-1185">Reference proteome</keyword>
<dbReference type="CDD" id="cd02440">
    <property type="entry name" value="AdoMet_MTases"/>
    <property type="match status" value="1"/>
</dbReference>
<feature type="domain" description="Methyltransferase" evidence="2">
    <location>
        <begin position="51"/>
        <end position="144"/>
    </location>
</feature>
<dbReference type="InterPro" id="IPR029063">
    <property type="entry name" value="SAM-dependent_MTases_sf"/>
</dbReference>
<organism evidence="3 4">
    <name type="scientific">Ureibacillus manganicus DSM 26584</name>
    <dbReference type="NCBI Taxonomy" id="1384049"/>
    <lineage>
        <taxon>Bacteria</taxon>
        <taxon>Bacillati</taxon>
        <taxon>Bacillota</taxon>
        <taxon>Bacilli</taxon>
        <taxon>Bacillales</taxon>
        <taxon>Caryophanaceae</taxon>
        <taxon>Ureibacillus</taxon>
    </lineage>
</organism>
<gene>
    <name evidence="3" type="ORF">CD29_16555</name>
</gene>
<dbReference type="eggNOG" id="COG2226">
    <property type="taxonomic scope" value="Bacteria"/>
</dbReference>
<dbReference type="PANTHER" id="PTHR43861">
    <property type="entry name" value="TRANS-ACONITATE 2-METHYLTRANSFERASE-RELATED"/>
    <property type="match status" value="1"/>
</dbReference>
<accession>A0A0A3HZR5</accession>
<dbReference type="Proteomes" id="UP000030416">
    <property type="component" value="Unassembled WGS sequence"/>
</dbReference>
<comment type="caution">
    <text evidence="3">The sequence shown here is derived from an EMBL/GenBank/DDBJ whole genome shotgun (WGS) entry which is preliminary data.</text>
</comment>
<dbReference type="STRING" id="1384049.CD29_16555"/>
<evidence type="ECO:0000259" key="2">
    <source>
        <dbReference type="Pfam" id="PF13649"/>
    </source>
</evidence>